<keyword evidence="4" id="KW-1185">Reference proteome</keyword>
<accession>A0AA37V1P0</accession>
<organism evidence="3 4">
    <name type="scientific">Roseisolibacter agri</name>
    <dbReference type="NCBI Taxonomy" id="2014610"/>
    <lineage>
        <taxon>Bacteria</taxon>
        <taxon>Pseudomonadati</taxon>
        <taxon>Gemmatimonadota</taxon>
        <taxon>Gemmatimonadia</taxon>
        <taxon>Gemmatimonadales</taxon>
        <taxon>Gemmatimonadaceae</taxon>
        <taxon>Roseisolibacter</taxon>
    </lineage>
</organism>
<feature type="region of interest" description="Disordered" evidence="2">
    <location>
        <begin position="147"/>
        <end position="207"/>
    </location>
</feature>
<sequence>MTDGTTLPLDEIRGLVAERTRFETWLGTLEARRSATPAHVFERVWQDYDGRRQKAAEALRTHLQALQDEETRLASRHEEVTRTLGERRDAMAEVELRALVGEFDEDEGARRHREVEEAIAELEREVEGVGSELADVRGLVTQVRGREDEPAVAAPAEPVPVESLAPAASEPASAGTQGTPAITGVGVAPSDGPTGRFGSADAPRFPTPTDGLMVGESAGRETPTTGFAAQGLTQAARGVPTARQDDAAVGTATQKTLRCQECGAMNYPTEWYCERCGGELAAL</sequence>
<evidence type="ECO:0000256" key="1">
    <source>
        <dbReference type="SAM" id="Coils"/>
    </source>
</evidence>
<dbReference type="Proteomes" id="UP001161325">
    <property type="component" value="Unassembled WGS sequence"/>
</dbReference>
<evidence type="ECO:0000256" key="2">
    <source>
        <dbReference type="SAM" id="MobiDB-lite"/>
    </source>
</evidence>
<name>A0AA37V1P0_9BACT</name>
<keyword evidence="1" id="KW-0175">Coiled coil</keyword>
<proteinExistence type="predicted"/>
<evidence type="ECO:0000313" key="4">
    <source>
        <dbReference type="Proteomes" id="UP001161325"/>
    </source>
</evidence>
<feature type="coiled-coil region" evidence="1">
    <location>
        <begin position="105"/>
        <end position="132"/>
    </location>
</feature>
<gene>
    <name evidence="3" type="ORF">rosag_30730</name>
</gene>
<protein>
    <submittedName>
        <fullName evidence="3">Uncharacterized protein</fullName>
    </submittedName>
</protein>
<dbReference type="RefSeq" id="WP_284351010.1">
    <property type="nucleotide sequence ID" value="NZ_BRXS01000004.1"/>
</dbReference>
<dbReference type="AlphaFoldDB" id="A0AA37V1P0"/>
<comment type="caution">
    <text evidence="3">The sequence shown here is derived from an EMBL/GenBank/DDBJ whole genome shotgun (WGS) entry which is preliminary data.</text>
</comment>
<dbReference type="EMBL" id="BRXS01000004">
    <property type="protein sequence ID" value="GLC26560.1"/>
    <property type="molecule type" value="Genomic_DNA"/>
</dbReference>
<evidence type="ECO:0000313" key="3">
    <source>
        <dbReference type="EMBL" id="GLC26560.1"/>
    </source>
</evidence>
<feature type="compositionally biased region" description="Low complexity" evidence="2">
    <location>
        <begin position="151"/>
        <end position="174"/>
    </location>
</feature>
<reference evidence="3" key="1">
    <citation type="submission" date="2022-08" db="EMBL/GenBank/DDBJ databases">
        <title>Draft genome sequencing of Roseisolibacter agri AW1220.</title>
        <authorList>
            <person name="Tobiishi Y."/>
            <person name="Tonouchi A."/>
        </authorList>
    </citation>
    <scope>NUCLEOTIDE SEQUENCE</scope>
    <source>
        <strain evidence="3">AW1220</strain>
    </source>
</reference>